<organism evidence="6 7">
    <name type="scientific">Streptomyces mutomycini</name>
    <dbReference type="NCBI Taxonomy" id="284036"/>
    <lineage>
        <taxon>Bacteria</taxon>
        <taxon>Bacillati</taxon>
        <taxon>Actinomycetota</taxon>
        <taxon>Actinomycetes</taxon>
        <taxon>Kitasatosporales</taxon>
        <taxon>Streptomycetaceae</taxon>
        <taxon>Streptomyces</taxon>
    </lineage>
</organism>
<keyword evidence="2" id="KW-0479">Metal-binding</keyword>
<dbReference type="EMBL" id="JBHSKI010000006">
    <property type="protein sequence ID" value="MFC5171887.1"/>
    <property type="molecule type" value="Genomic_DNA"/>
</dbReference>
<reference evidence="7" key="1">
    <citation type="journal article" date="2019" name="Int. J. Syst. Evol. Microbiol.">
        <title>The Global Catalogue of Microorganisms (GCM) 10K type strain sequencing project: providing services to taxonomists for standard genome sequencing and annotation.</title>
        <authorList>
            <consortium name="The Broad Institute Genomics Platform"/>
            <consortium name="The Broad Institute Genome Sequencing Center for Infectious Disease"/>
            <person name="Wu L."/>
            <person name="Ma J."/>
        </authorList>
    </citation>
    <scope>NUCLEOTIDE SEQUENCE [LARGE SCALE GENOMIC DNA]</scope>
    <source>
        <strain evidence="7">CGMCC 4.1721</strain>
    </source>
</reference>
<dbReference type="Pfam" id="PF05995">
    <property type="entry name" value="CDO_I"/>
    <property type="match status" value="1"/>
</dbReference>
<evidence type="ECO:0000256" key="4">
    <source>
        <dbReference type="ARBA" id="ARBA00023002"/>
    </source>
</evidence>
<dbReference type="Gene3D" id="2.60.120.10">
    <property type="entry name" value="Jelly Rolls"/>
    <property type="match status" value="1"/>
</dbReference>
<evidence type="ECO:0000313" key="6">
    <source>
        <dbReference type="EMBL" id="MFC5171887.1"/>
    </source>
</evidence>
<dbReference type="InterPro" id="IPR010300">
    <property type="entry name" value="CDO_1"/>
</dbReference>
<name>A0ABW0B4D5_9ACTN</name>
<proteinExistence type="inferred from homology"/>
<dbReference type="InterPro" id="IPR011051">
    <property type="entry name" value="RmlC_Cupin_sf"/>
</dbReference>
<keyword evidence="4" id="KW-0560">Oxidoreductase</keyword>
<protein>
    <submittedName>
        <fullName evidence="6">Cysteine dioxygenase family protein</fullName>
    </submittedName>
</protein>
<gene>
    <name evidence="6" type="ORF">ACFPRK_14940</name>
</gene>
<dbReference type="Proteomes" id="UP001596208">
    <property type="component" value="Unassembled WGS sequence"/>
</dbReference>
<dbReference type="PANTHER" id="PTHR12918">
    <property type="entry name" value="CYSTEINE DIOXYGENASE"/>
    <property type="match status" value="1"/>
</dbReference>
<evidence type="ECO:0000256" key="2">
    <source>
        <dbReference type="ARBA" id="ARBA00022723"/>
    </source>
</evidence>
<sequence>MSEHPKTSPSSLARLVADIRAAVQAGGADDPERSGWRVAAAVAPHLLAEGLLTPEQSEPDPRSYKQHVLHVEPGGAFSVVALVWLPGQRTTIHDHVSWCVTGTYVGAEEEVRYRLVEDGAKPCLVPVAVTTNEAGEVDFIVPPGDIHEVRNSAECTTVSIHVYGADMGRLGSSIRRTYDLPRRPAEVRI</sequence>
<dbReference type="RefSeq" id="WP_244167251.1">
    <property type="nucleotide sequence ID" value="NZ_JBHSKI010000006.1"/>
</dbReference>
<comment type="similarity">
    <text evidence="1">Belongs to the cysteine dioxygenase family.</text>
</comment>
<dbReference type="InterPro" id="IPR014710">
    <property type="entry name" value="RmlC-like_jellyroll"/>
</dbReference>
<dbReference type="CDD" id="cd10548">
    <property type="entry name" value="cupin_CDO"/>
    <property type="match status" value="1"/>
</dbReference>
<comment type="caution">
    <text evidence="6">The sequence shown here is derived from an EMBL/GenBank/DDBJ whole genome shotgun (WGS) entry which is preliminary data.</text>
</comment>
<dbReference type="PANTHER" id="PTHR12918:SF1">
    <property type="entry name" value="CYSTEINE DIOXYGENASE TYPE 1"/>
    <property type="match status" value="1"/>
</dbReference>
<evidence type="ECO:0000313" key="7">
    <source>
        <dbReference type="Proteomes" id="UP001596208"/>
    </source>
</evidence>
<dbReference type="GO" id="GO:0051213">
    <property type="term" value="F:dioxygenase activity"/>
    <property type="evidence" value="ECO:0007669"/>
    <property type="project" value="UniProtKB-KW"/>
</dbReference>
<evidence type="ECO:0000256" key="3">
    <source>
        <dbReference type="ARBA" id="ARBA00022964"/>
    </source>
</evidence>
<keyword evidence="7" id="KW-1185">Reference proteome</keyword>
<dbReference type="SUPFAM" id="SSF51182">
    <property type="entry name" value="RmlC-like cupins"/>
    <property type="match status" value="1"/>
</dbReference>
<accession>A0ABW0B4D5</accession>
<evidence type="ECO:0000256" key="1">
    <source>
        <dbReference type="ARBA" id="ARBA00006622"/>
    </source>
</evidence>
<keyword evidence="5" id="KW-0408">Iron</keyword>
<keyword evidence="3 6" id="KW-0223">Dioxygenase</keyword>
<evidence type="ECO:0000256" key="5">
    <source>
        <dbReference type="ARBA" id="ARBA00023004"/>
    </source>
</evidence>